<keyword evidence="2 3" id="KW-0802">TPR repeat</keyword>
<accession>A0A2C5ZMK1</accession>
<dbReference type="PROSITE" id="PS50005">
    <property type="entry name" value="TPR"/>
    <property type="match status" value="2"/>
</dbReference>
<evidence type="ECO:0000313" key="5">
    <source>
        <dbReference type="EMBL" id="PHH81236.1"/>
    </source>
</evidence>
<evidence type="ECO:0000256" key="3">
    <source>
        <dbReference type="PROSITE-ProRule" id="PRU00339"/>
    </source>
</evidence>
<keyword evidence="6" id="KW-1185">Reference proteome</keyword>
<feature type="region of interest" description="Disordered" evidence="4">
    <location>
        <begin position="583"/>
        <end position="613"/>
    </location>
</feature>
<evidence type="ECO:0000256" key="2">
    <source>
        <dbReference type="ARBA" id="ARBA00022803"/>
    </source>
</evidence>
<evidence type="ECO:0000256" key="1">
    <source>
        <dbReference type="ARBA" id="ARBA00022737"/>
    </source>
</evidence>
<comment type="caution">
    <text evidence="5">The sequence shown here is derived from an EMBL/GenBank/DDBJ whole genome shotgun (WGS) entry which is preliminary data.</text>
</comment>
<organism evidence="5 6">
    <name type="scientific">Ophiocordyceps australis</name>
    <dbReference type="NCBI Taxonomy" id="1399860"/>
    <lineage>
        <taxon>Eukaryota</taxon>
        <taxon>Fungi</taxon>
        <taxon>Dikarya</taxon>
        <taxon>Ascomycota</taxon>
        <taxon>Pezizomycotina</taxon>
        <taxon>Sordariomycetes</taxon>
        <taxon>Hypocreomycetidae</taxon>
        <taxon>Hypocreales</taxon>
        <taxon>Ophiocordycipitaceae</taxon>
        <taxon>Ophiocordyceps</taxon>
    </lineage>
</organism>
<dbReference type="Pfam" id="PF13432">
    <property type="entry name" value="TPR_16"/>
    <property type="match status" value="1"/>
</dbReference>
<dbReference type="InterPro" id="IPR011990">
    <property type="entry name" value="TPR-like_helical_dom_sf"/>
</dbReference>
<keyword evidence="1" id="KW-0677">Repeat</keyword>
<dbReference type="PANTHER" id="PTHR16193">
    <property type="entry name" value="TETRATRICOPEPTIDE REPEAT PROTEIN 27"/>
    <property type="match status" value="1"/>
</dbReference>
<dbReference type="PANTHER" id="PTHR16193:SF0">
    <property type="entry name" value="TETRATRICOPEPTIDE REPEAT PROTEIN 27"/>
    <property type="match status" value="1"/>
</dbReference>
<evidence type="ECO:0000313" key="6">
    <source>
        <dbReference type="Proteomes" id="UP000224854"/>
    </source>
</evidence>
<feature type="region of interest" description="Disordered" evidence="4">
    <location>
        <begin position="740"/>
        <end position="760"/>
    </location>
</feature>
<gene>
    <name evidence="5" type="ORF">CDD82_1213</name>
</gene>
<dbReference type="AlphaFoldDB" id="A0A2C5ZMK1"/>
<proteinExistence type="predicted"/>
<evidence type="ECO:0000256" key="4">
    <source>
        <dbReference type="SAM" id="MobiDB-lite"/>
    </source>
</evidence>
<dbReference type="OrthoDB" id="1936594at2759"/>
<protein>
    <submittedName>
        <fullName evidence="5">Uncharacterized protein</fullName>
    </submittedName>
</protein>
<name>A0A2C5ZMK1_9HYPO</name>
<dbReference type="Proteomes" id="UP000224854">
    <property type="component" value="Unassembled WGS sequence"/>
</dbReference>
<feature type="repeat" description="TPR" evidence="3">
    <location>
        <begin position="679"/>
        <end position="712"/>
    </location>
</feature>
<dbReference type="InterPro" id="IPR019734">
    <property type="entry name" value="TPR_rpt"/>
</dbReference>
<dbReference type="SMART" id="SM00028">
    <property type="entry name" value="TPR"/>
    <property type="match status" value="2"/>
</dbReference>
<dbReference type="InterPro" id="IPR044244">
    <property type="entry name" value="TTC27/Emw1"/>
</dbReference>
<reference evidence="5 6" key="1">
    <citation type="submission" date="2017-06" db="EMBL/GenBank/DDBJ databases">
        <title>Ant-infecting Ophiocordyceps genomes reveal a high diversity of potential behavioral manipulation genes and a possible major role for enterotoxins.</title>
        <authorList>
            <person name="De Bekker C."/>
            <person name="Evans H.C."/>
            <person name="Brachmann A."/>
            <person name="Hughes D.P."/>
        </authorList>
    </citation>
    <scope>NUCLEOTIDE SEQUENCE [LARGE SCALE GENOMIC DNA]</scope>
    <source>
        <strain evidence="5 6">1348a</strain>
    </source>
</reference>
<dbReference type="SUPFAM" id="SSF48452">
    <property type="entry name" value="TPR-like"/>
    <property type="match status" value="1"/>
</dbReference>
<feature type="repeat" description="TPR" evidence="3">
    <location>
        <begin position="645"/>
        <end position="678"/>
    </location>
</feature>
<sequence length="1007" mass="109932">MDDASVKTPGLSAHHQGSADDDDAIRPLLILSQSTEAKNIIQAHVNHLVAPATTSLKPSALASDDDGFTPVNVGIAALDAFLQANVTGPVLSPHLIACVEERFASAWSDSHSGNQATLASLRNTCLKHLSVDGVVPYAHIPHLELFSLARYILVEAGGPPKQGNDTWMRLRLHVWHYKLLTQPSLGPGSNFTKSSQWSDVPTLASTILEHMDALLPLISSYQPWSQEEKAQFLIEAANNYILLGHYEKAKTTLRNAAHAHGLVYVLSGALGKRTKFQDKNTSQLVVLARGRNAEGENKPYKVGDDASALTRPEALQLNDDTLLEDIDFAKNGNNDSNPASLPLALLHLSPYKQPQLSPLDQIILLTEATLKDAFSPADALTAEEILPFAARVLADDSTNWQIFTQALLVRSRIEIHRSRTVERGVLQLQALADQVIVDTSAPPKQSVQLVDAKYDSISAPAITVTDAEHNGAEVKSQAATSFLPAAKASESAPANVRLRYIHALSAPPRWHLESELAYAWAGVGSLVSALEIFKRLRLWAEVALCYASTAVAEDENGRGSGGEDKAKAIICWRLFHRTDDHALASTGPDDEGIEDVSNLHASDYSGPERSPPPPNAPRLWCILGDLENNPSHYTRAWHQSQQRYARAQKSLGEYHVQQGDWPEALAAYKLATSVNRLNPDLWCRLGDISLRLGHFEEAAEAYNRSIACANDMAGGEDARTWSNLGSALWSLYSVKTAKGERKEATANEDQDSDHELPATESGEQTLNLAALLSQSLAAYKKGASIAHDNWRIWDNVLTLAARIKPPPIPDMVLALKHIIRIRRTEDAIDATLFSALMQDAVLSRAKKESQVSADGVYQPPRGSSERLVTRLVEDDVVPLITRRSDLWALVARLRGWRYDYAAAIDASERAWRAAAGSSGSGLLAGGDAAAASDWTADEAAWAEVVQRTDELVSALENWGFDVLGLQWRARARSALRSIMGRARDTWQGSEGWTILENHMEGLKVHKG</sequence>
<dbReference type="Gene3D" id="1.25.40.10">
    <property type="entry name" value="Tetratricopeptide repeat domain"/>
    <property type="match status" value="1"/>
</dbReference>
<dbReference type="EMBL" id="NJEU01000135">
    <property type="protein sequence ID" value="PHH81236.1"/>
    <property type="molecule type" value="Genomic_DNA"/>
</dbReference>